<dbReference type="Gene3D" id="1.10.443.10">
    <property type="entry name" value="Intergrase catalytic core"/>
    <property type="match status" value="1"/>
</dbReference>
<dbReference type="InterPro" id="IPR011010">
    <property type="entry name" value="DNA_brk_join_enz"/>
</dbReference>
<dbReference type="Gene3D" id="1.10.150.130">
    <property type="match status" value="1"/>
</dbReference>
<evidence type="ECO:0000256" key="2">
    <source>
        <dbReference type="ARBA" id="ARBA00022908"/>
    </source>
</evidence>
<accession>A0ABD5FJL1</accession>
<proteinExistence type="inferred from homology"/>
<comment type="caution">
    <text evidence="6">The sequence shown here is derived from an EMBL/GenBank/DDBJ whole genome shotgun (WGS) entry which is preliminary data.</text>
</comment>
<keyword evidence="4" id="KW-0233">DNA recombination</keyword>
<comment type="similarity">
    <text evidence="1">Belongs to the 'phage' integrase family.</text>
</comment>
<keyword evidence="2" id="KW-0229">DNA integration</keyword>
<evidence type="ECO:0000256" key="4">
    <source>
        <dbReference type="ARBA" id="ARBA00023172"/>
    </source>
</evidence>
<evidence type="ECO:0000256" key="3">
    <source>
        <dbReference type="ARBA" id="ARBA00023125"/>
    </source>
</evidence>
<dbReference type="InterPro" id="IPR004107">
    <property type="entry name" value="Integrase_SAM-like_N"/>
</dbReference>
<evidence type="ECO:0000313" key="7">
    <source>
        <dbReference type="Proteomes" id="UP001253851"/>
    </source>
</evidence>
<dbReference type="Pfam" id="PF14659">
    <property type="entry name" value="Phage_int_SAM_3"/>
    <property type="match status" value="1"/>
</dbReference>
<dbReference type="EMBL" id="JARQDZ010000002">
    <property type="protein sequence ID" value="MDT2981901.1"/>
    <property type="molecule type" value="Genomic_DNA"/>
</dbReference>
<protein>
    <submittedName>
        <fullName evidence="6">Tyrosine-type recombinase/integrase</fullName>
    </submittedName>
</protein>
<dbReference type="GO" id="GO:0003677">
    <property type="term" value="F:DNA binding"/>
    <property type="evidence" value="ECO:0007669"/>
    <property type="project" value="UniProtKB-KW"/>
</dbReference>
<dbReference type="RefSeq" id="WP_311957185.1">
    <property type="nucleotide sequence ID" value="NZ_JARQDZ010000002.1"/>
</dbReference>
<sequence>MAKKKQDIRIKEYIKKNGEKAYMFQLYLGTDPDTGKPIRTTRRGFKTTREARLAIADLEVNGMQKQEVAEEPEIQTYEEIYDLWYEEYKSTVKASTLLKTERVFKNHILPAFGEKNILEIKPMDVQNQMNFWHKKLVRASMVMNYAGLVFDYAIRMQLINMNPTKVIKKPVRKKEVTEDKDLNFYDKEELKQFMSALESDSNFRAYVYFRLLAFTGIRKGESLALKWTDIDFKNQTLNINKAVSRSASGLYIQTPKTSSSIRRISLDDKTIAILKEFKKESPDGLIFQSEDGGILSPAKPRKWYLVTMKKLPDDFKQISIHGFRHTHASLLFEAGASIKDVQSRLGHSDIQTTMDVYTHVSKTAKEQLANRFNTYVDF</sequence>
<dbReference type="PANTHER" id="PTHR30629">
    <property type="entry name" value="PROPHAGE INTEGRASE"/>
    <property type="match status" value="1"/>
</dbReference>
<dbReference type="CDD" id="cd01189">
    <property type="entry name" value="INT_ICEBs1_C_like"/>
    <property type="match status" value="1"/>
</dbReference>
<dbReference type="PROSITE" id="PS51898">
    <property type="entry name" value="TYR_RECOMBINASE"/>
    <property type="match status" value="1"/>
</dbReference>
<evidence type="ECO:0000313" key="6">
    <source>
        <dbReference type="EMBL" id="MDT2981901.1"/>
    </source>
</evidence>
<feature type="domain" description="Tyr recombinase" evidence="5">
    <location>
        <begin position="180"/>
        <end position="373"/>
    </location>
</feature>
<dbReference type="SUPFAM" id="SSF56349">
    <property type="entry name" value="DNA breaking-rejoining enzymes"/>
    <property type="match status" value="1"/>
</dbReference>
<dbReference type="Pfam" id="PF14657">
    <property type="entry name" value="Arm-DNA-bind_4"/>
    <property type="match status" value="1"/>
</dbReference>
<organism evidence="6 7">
    <name type="scientific">Enterococcus casseliflavus</name>
    <name type="common">Enterococcus flavescens</name>
    <dbReference type="NCBI Taxonomy" id="37734"/>
    <lineage>
        <taxon>Bacteria</taxon>
        <taxon>Bacillati</taxon>
        <taxon>Bacillota</taxon>
        <taxon>Bacilli</taxon>
        <taxon>Lactobacillales</taxon>
        <taxon>Enterococcaceae</taxon>
        <taxon>Enterococcus</taxon>
    </lineage>
</organism>
<dbReference type="Pfam" id="PF00589">
    <property type="entry name" value="Phage_integrase"/>
    <property type="match status" value="1"/>
</dbReference>
<dbReference type="GO" id="GO:0006310">
    <property type="term" value="P:DNA recombination"/>
    <property type="evidence" value="ECO:0007669"/>
    <property type="project" value="UniProtKB-KW"/>
</dbReference>
<dbReference type="InterPro" id="IPR028259">
    <property type="entry name" value="AP2-like_int_N"/>
</dbReference>
<evidence type="ECO:0000256" key="1">
    <source>
        <dbReference type="ARBA" id="ARBA00008857"/>
    </source>
</evidence>
<dbReference type="AlphaFoldDB" id="A0ABD5FJL1"/>
<dbReference type="InterPro" id="IPR010998">
    <property type="entry name" value="Integrase_recombinase_N"/>
</dbReference>
<reference evidence="6 7" key="1">
    <citation type="submission" date="2023-03" db="EMBL/GenBank/DDBJ databases">
        <authorList>
            <person name="Shen W."/>
            <person name="Cai J."/>
        </authorList>
    </citation>
    <scope>NUCLEOTIDE SEQUENCE [LARGE SCALE GENOMIC DNA]</scope>
    <source>
        <strain evidence="6 7">B516</strain>
    </source>
</reference>
<dbReference type="InterPro" id="IPR013762">
    <property type="entry name" value="Integrase-like_cat_sf"/>
</dbReference>
<name>A0ABD5FJL1_ENTCA</name>
<dbReference type="GO" id="GO:0015074">
    <property type="term" value="P:DNA integration"/>
    <property type="evidence" value="ECO:0007669"/>
    <property type="project" value="UniProtKB-KW"/>
</dbReference>
<dbReference type="InterPro" id="IPR050808">
    <property type="entry name" value="Phage_Integrase"/>
</dbReference>
<gene>
    <name evidence="6" type="ORF">P7I34_04445</name>
</gene>
<dbReference type="PANTHER" id="PTHR30629:SF2">
    <property type="entry name" value="PROPHAGE INTEGRASE INTS-RELATED"/>
    <property type="match status" value="1"/>
</dbReference>
<keyword evidence="3" id="KW-0238">DNA-binding</keyword>
<evidence type="ECO:0000259" key="5">
    <source>
        <dbReference type="PROSITE" id="PS51898"/>
    </source>
</evidence>
<dbReference type="Proteomes" id="UP001253851">
    <property type="component" value="Unassembled WGS sequence"/>
</dbReference>
<dbReference type="InterPro" id="IPR002104">
    <property type="entry name" value="Integrase_catalytic"/>
</dbReference>